<dbReference type="PANTHER" id="PTHR46696:SF1">
    <property type="entry name" value="CYTOCHROME P450 YJIB-RELATED"/>
    <property type="match status" value="1"/>
</dbReference>
<keyword evidence="5 7" id="KW-0408">Iron</keyword>
<dbReference type="RefSeq" id="WP_051846670.1">
    <property type="nucleotide sequence ID" value="NZ_BJMM01000007.1"/>
</dbReference>
<comment type="caution">
    <text evidence="9">The sequence shown here is derived from an EMBL/GenBank/DDBJ whole genome shotgun (WGS) entry which is preliminary data.</text>
</comment>
<proteinExistence type="inferred from homology"/>
<dbReference type="CDD" id="cd11030">
    <property type="entry name" value="CYP105-like"/>
    <property type="match status" value="1"/>
</dbReference>
<dbReference type="Gene3D" id="1.10.630.10">
    <property type="entry name" value="Cytochrome P450"/>
    <property type="match status" value="1"/>
</dbReference>
<dbReference type="PRINTS" id="PR00385">
    <property type="entry name" value="P450"/>
</dbReference>
<dbReference type="InterPro" id="IPR017972">
    <property type="entry name" value="Cyt_P450_CS"/>
</dbReference>
<dbReference type="EMBL" id="BJMM01000007">
    <property type="protein sequence ID" value="GEB49324.1"/>
    <property type="molecule type" value="Genomic_DNA"/>
</dbReference>
<dbReference type="GO" id="GO:0005506">
    <property type="term" value="F:iron ion binding"/>
    <property type="evidence" value="ECO:0007669"/>
    <property type="project" value="InterPro"/>
</dbReference>
<dbReference type="OrthoDB" id="4069570at2"/>
<dbReference type="Pfam" id="PF00067">
    <property type="entry name" value="p450"/>
    <property type="match status" value="1"/>
</dbReference>
<dbReference type="InterPro" id="IPR001128">
    <property type="entry name" value="Cyt_P450"/>
</dbReference>
<keyword evidence="3 7" id="KW-0479">Metal-binding</keyword>
<keyword evidence="6 7" id="KW-0503">Monooxygenase</keyword>
<evidence type="ECO:0000256" key="6">
    <source>
        <dbReference type="ARBA" id="ARBA00023033"/>
    </source>
</evidence>
<sequence>MPASDTEPGDGAAPPPALGYPTERTCPFSPPPEFARLREQPGLPAVEALEGGRPWLVTRYADARAVLGSPAFSARFDTPGFPLMSPSDVQQRDDRTESLIRTDDPEHLRQRRRLTRDFTVKRIAALRPEIQGVVDGALDELLAHDGSADLIATVALPIPSRVICLLLGVPYADHGFFQRAAARALAGDSSPDEVRTALGELGDYLAALVREKVRDPQDDILSRLATAYLVPGEIDEREMVTIAMTLLVAGFETTGNMIGLGTALFLTHPEQRALFTAGDEQLQRNAVEELLRYLSIAHHPRQFAATEDVTVGGHTVRAGEGVLISLPAVNRDADAFDDPDTFDITRPAQQHLAFSYGTHQCLGQALARMELLLYFRTLFARVPSLRLLDAPEDFDLKQRSRAHGFRSLSVAWQEDAR</sequence>
<dbReference type="GO" id="GO:0020037">
    <property type="term" value="F:heme binding"/>
    <property type="evidence" value="ECO:0007669"/>
    <property type="project" value="InterPro"/>
</dbReference>
<evidence type="ECO:0000256" key="3">
    <source>
        <dbReference type="ARBA" id="ARBA00022723"/>
    </source>
</evidence>
<keyword evidence="4 7" id="KW-0560">Oxidoreductase</keyword>
<evidence type="ECO:0000256" key="1">
    <source>
        <dbReference type="ARBA" id="ARBA00010617"/>
    </source>
</evidence>
<dbReference type="GO" id="GO:0016705">
    <property type="term" value="F:oxidoreductase activity, acting on paired donors, with incorporation or reduction of molecular oxygen"/>
    <property type="evidence" value="ECO:0007669"/>
    <property type="project" value="InterPro"/>
</dbReference>
<keyword evidence="2 7" id="KW-0349">Heme</keyword>
<organism evidence="9 10">
    <name type="scientific">Streptomyces cacaoi</name>
    <dbReference type="NCBI Taxonomy" id="1898"/>
    <lineage>
        <taxon>Bacteria</taxon>
        <taxon>Bacillati</taxon>
        <taxon>Actinomycetota</taxon>
        <taxon>Actinomycetes</taxon>
        <taxon>Kitasatosporales</taxon>
        <taxon>Streptomycetaceae</taxon>
        <taxon>Streptomyces</taxon>
    </lineage>
</organism>
<reference evidence="9 10" key="1">
    <citation type="submission" date="2019-06" db="EMBL/GenBank/DDBJ databases">
        <title>Whole genome shotgun sequence of Streptomyces cacaoi subsp. cacaoi NBRC 12748.</title>
        <authorList>
            <person name="Hosoyama A."/>
            <person name="Uohara A."/>
            <person name="Ohji S."/>
            <person name="Ichikawa N."/>
        </authorList>
    </citation>
    <scope>NUCLEOTIDE SEQUENCE [LARGE SCALE GENOMIC DNA]</scope>
    <source>
        <strain evidence="9 10">NBRC 12748</strain>
    </source>
</reference>
<evidence type="ECO:0000256" key="8">
    <source>
        <dbReference type="SAM" id="MobiDB-lite"/>
    </source>
</evidence>
<evidence type="ECO:0000256" key="5">
    <source>
        <dbReference type="ARBA" id="ARBA00023004"/>
    </source>
</evidence>
<dbReference type="PANTHER" id="PTHR46696">
    <property type="entry name" value="P450, PUTATIVE (EUROFUNG)-RELATED"/>
    <property type="match status" value="1"/>
</dbReference>
<dbReference type="FunFam" id="1.10.630.10:FF:000018">
    <property type="entry name" value="Cytochrome P450 monooxygenase"/>
    <property type="match status" value="1"/>
</dbReference>
<feature type="region of interest" description="Disordered" evidence="8">
    <location>
        <begin position="78"/>
        <end position="104"/>
    </location>
</feature>
<evidence type="ECO:0000313" key="9">
    <source>
        <dbReference type="EMBL" id="GEB49324.1"/>
    </source>
</evidence>
<dbReference type="InterPro" id="IPR036396">
    <property type="entry name" value="Cyt_P450_sf"/>
</dbReference>
<accession>A0A4Y3QV96</accession>
<dbReference type="PROSITE" id="PS00086">
    <property type="entry name" value="CYTOCHROME_P450"/>
    <property type="match status" value="1"/>
</dbReference>
<evidence type="ECO:0000256" key="2">
    <source>
        <dbReference type="ARBA" id="ARBA00022617"/>
    </source>
</evidence>
<dbReference type="GO" id="GO:0004497">
    <property type="term" value="F:monooxygenase activity"/>
    <property type="evidence" value="ECO:0007669"/>
    <property type="project" value="UniProtKB-KW"/>
</dbReference>
<dbReference type="PRINTS" id="PR00359">
    <property type="entry name" value="BP450"/>
</dbReference>
<name>A0A4Y3QV96_STRCI</name>
<protein>
    <submittedName>
        <fullName evidence="9">Cytochrome P450</fullName>
    </submittedName>
</protein>
<evidence type="ECO:0000256" key="7">
    <source>
        <dbReference type="RuleBase" id="RU000461"/>
    </source>
</evidence>
<dbReference type="InterPro" id="IPR002397">
    <property type="entry name" value="Cyt_P450_B"/>
</dbReference>
<gene>
    <name evidence="9" type="ORF">SCA03_18750</name>
</gene>
<dbReference type="AlphaFoldDB" id="A0A4Y3QV96"/>
<comment type="similarity">
    <text evidence="1 7">Belongs to the cytochrome P450 family.</text>
</comment>
<feature type="compositionally biased region" description="Basic and acidic residues" evidence="8">
    <location>
        <begin position="90"/>
        <end position="104"/>
    </location>
</feature>
<evidence type="ECO:0000313" key="10">
    <source>
        <dbReference type="Proteomes" id="UP000319210"/>
    </source>
</evidence>
<keyword evidence="10" id="KW-1185">Reference proteome</keyword>
<dbReference type="Proteomes" id="UP000319210">
    <property type="component" value="Unassembled WGS sequence"/>
</dbReference>
<dbReference type="SUPFAM" id="SSF48264">
    <property type="entry name" value="Cytochrome P450"/>
    <property type="match status" value="1"/>
</dbReference>
<evidence type="ECO:0000256" key="4">
    <source>
        <dbReference type="ARBA" id="ARBA00023002"/>
    </source>
</evidence>
<feature type="region of interest" description="Disordered" evidence="8">
    <location>
        <begin position="1"/>
        <end position="40"/>
    </location>
</feature>